<dbReference type="Proteomes" id="UP000504618">
    <property type="component" value="Unplaced"/>
</dbReference>
<feature type="region of interest" description="Disordered" evidence="1">
    <location>
        <begin position="67"/>
        <end position="116"/>
    </location>
</feature>
<dbReference type="OrthoDB" id="6357215at2759"/>
<evidence type="ECO:0000313" key="4">
    <source>
        <dbReference type="RefSeq" id="XP_024885424.1"/>
    </source>
</evidence>
<dbReference type="GeneID" id="112463319"/>
<dbReference type="InterPro" id="IPR053202">
    <property type="entry name" value="EGF_Rcpt_Signaling_Reg"/>
</dbReference>
<organism evidence="3 4">
    <name type="scientific">Temnothorax curvispinosus</name>
    <dbReference type="NCBI Taxonomy" id="300111"/>
    <lineage>
        <taxon>Eukaryota</taxon>
        <taxon>Metazoa</taxon>
        <taxon>Ecdysozoa</taxon>
        <taxon>Arthropoda</taxon>
        <taxon>Hexapoda</taxon>
        <taxon>Insecta</taxon>
        <taxon>Pterygota</taxon>
        <taxon>Neoptera</taxon>
        <taxon>Endopterygota</taxon>
        <taxon>Hymenoptera</taxon>
        <taxon>Apocrita</taxon>
        <taxon>Aculeata</taxon>
        <taxon>Formicoidea</taxon>
        <taxon>Formicidae</taxon>
        <taxon>Myrmicinae</taxon>
        <taxon>Temnothorax</taxon>
    </lineage>
</organism>
<dbReference type="AlphaFoldDB" id="A0A6J1QSD9"/>
<dbReference type="RefSeq" id="XP_024885424.1">
    <property type="nucleotide sequence ID" value="XM_025029656.1"/>
</dbReference>
<evidence type="ECO:0000256" key="2">
    <source>
        <dbReference type="SAM" id="Phobius"/>
    </source>
</evidence>
<dbReference type="GO" id="GO:0005789">
    <property type="term" value="C:endoplasmic reticulum membrane"/>
    <property type="evidence" value="ECO:0007669"/>
    <property type="project" value="TreeGrafter"/>
</dbReference>
<keyword evidence="3" id="KW-1185">Reference proteome</keyword>
<dbReference type="GO" id="GO:0006888">
    <property type="term" value="P:endoplasmic reticulum to Golgi vesicle-mediated transport"/>
    <property type="evidence" value="ECO:0007669"/>
    <property type="project" value="TreeGrafter"/>
</dbReference>
<gene>
    <name evidence="4" type="primary">LOC112463319</name>
</gene>
<dbReference type="PANTHER" id="PTHR34009:SF2">
    <property type="entry name" value="PROTEIN STAR"/>
    <property type="match status" value="1"/>
</dbReference>
<reference evidence="4" key="1">
    <citation type="submission" date="2025-08" db="UniProtKB">
        <authorList>
            <consortium name="RefSeq"/>
        </authorList>
    </citation>
    <scope>IDENTIFICATION</scope>
    <source>
        <tissue evidence="4">Whole body</tissue>
    </source>
</reference>
<sequence length="411" mass="46080">MHRTYKISLEIGLRFEDSQVTRFTSEGDACSNASWKFRSCTETREREERSAPAIQFVTLYYITNPQQMAPRGNKGGAGKRASASIDHSPADSRQSRRMAPAGTPSSNGGLPPPVGPTLTGTSFANYKRTWWRRVAPCLAFLAAFSTAMVLLLVWSEAAALRRQAFDANMTRDYVLDSVSMDNPQLVAYIRQVHLKTTTHQDPLNANQTSEEKYVATLSQGKREGVYAEYISRIGAISSTAWLESNLSWRGVLILTEPKSFFEAQRSTRQPRSRVLHACLSTDTDTKEIKYHQESEVQVTKLGDGPNSLVSDDGFPTTRLKCFPLYSVLLAYNATTLDYLSLDSPDAPDGQVLDTIPWDVIRISILSIRWSPHHSEAETKSFIDKMTSRRYKLVHTTDTGKSIFLYDTLLKI</sequence>
<keyword evidence="2" id="KW-0812">Transmembrane</keyword>
<dbReference type="GO" id="GO:0005794">
    <property type="term" value="C:Golgi apparatus"/>
    <property type="evidence" value="ECO:0007669"/>
    <property type="project" value="TreeGrafter"/>
</dbReference>
<evidence type="ECO:0000256" key="1">
    <source>
        <dbReference type="SAM" id="MobiDB-lite"/>
    </source>
</evidence>
<dbReference type="GO" id="GO:0016197">
    <property type="term" value="P:endosomal transport"/>
    <property type="evidence" value="ECO:0007669"/>
    <property type="project" value="TreeGrafter"/>
</dbReference>
<feature type="transmembrane region" description="Helical" evidence="2">
    <location>
        <begin position="134"/>
        <end position="154"/>
    </location>
</feature>
<dbReference type="GO" id="GO:0005886">
    <property type="term" value="C:plasma membrane"/>
    <property type="evidence" value="ECO:0007669"/>
    <property type="project" value="TreeGrafter"/>
</dbReference>
<protein>
    <submittedName>
        <fullName evidence="4">Protein Star-like isoform X1</fullName>
    </submittedName>
</protein>
<proteinExistence type="predicted"/>
<dbReference type="GO" id="GO:0031902">
    <property type="term" value="C:late endosome membrane"/>
    <property type="evidence" value="ECO:0007669"/>
    <property type="project" value="TreeGrafter"/>
</dbReference>
<dbReference type="PANTHER" id="PTHR34009">
    <property type="entry name" value="PROTEIN STAR"/>
    <property type="match status" value="1"/>
</dbReference>
<name>A0A6J1QSD9_9HYME</name>
<keyword evidence="2" id="KW-0472">Membrane</keyword>
<accession>A0A6J1QSD9</accession>
<evidence type="ECO:0000313" key="3">
    <source>
        <dbReference type="Proteomes" id="UP000504618"/>
    </source>
</evidence>
<keyword evidence="2" id="KW-1133">Transmembrane helix</keyword>